<accession>A0AAD7XT66</accession>
<protein>
    <recommendedName>
        <fullName evidence="9">Cytochrome p450</fullName>
    </recommendedName>
</protein>
<evidence type="ECO:0008006" key="9">
    <source>
        <dbReference type="Google" id="ProtNLM"/>
    </source>
</evidence>
<dbReference type="Gene3D" id="1.10.630.10">
    <property type="entry name" value="Cytochrome P450"/>
    <property type="match status" value="1"/>
</dbReference>
<evidence type="ECO:0000256" key="2">
    <source>
        <dbReference type="ARBA" id="ARBA00023002"/>
    </source>
</evidence>
<dbReference type="Pfam" id="PF00067">
    <property type="entry name" value="p450"/>
    <property type="match status" value="1"/>
</dbReference>
<evidence type="ECO:0000256" key="3">
    <source>
        <dbReference type="ARBA" id="ARBA00023004"/>
    </source>
</evidence>
<dbReference type="InterPro" id="IPR050364">
    <property type="entry name" value="Cytochrome_P450_fung"/>
</dbReference>
<keyword evidence="1 4" id="KW-0479">Metal-binding</keyword>
<reference evidence="7 8" key="1">
    <citation type="submission" date="2023-03" db="EMBL/GenBank/DDBJ databases">
        <title>Genome sequence of Lichtheimia ornata CBS 291.66.</title>
        <authorList>
            <person name="Mohabir J.T."/>
            <person name="Shea T.P."/>
            <person name="Kurbessoian T."/>
            <person name="Berby B."/>
            <person name="Fontaine J."/>
            <person name="Livny J."/>
            <person name="Gnirke A."/>
            <person name="Stajich J.E."/>
            <person name="Cuomo C.A."/>
        </authorList>
    </citation>
    <scope>NUCLEOTIDE SEQUENCE [LARGE SCALE GENOMIC DNA]</scope>
    <source>
        <strain evidence="7">CBS 291.66</strain>
    </source>
</reference>
<dbReference type="GO" id="GO:0005506">
    <property type="term" value="F:iron ion binding"/>
    <property type="evidence" value="ECO:0007669"/>
    <property type="project" value="InterPro"/>
</dbReference>
<keyword evidence="6" id="KW-0812">Transmembrane</keyword>
<dbReference type="AlphaFoldDB" id="A0AAD7XT66"/>
<sequence>MNTISSTKTNPLVISIVAATALMTSITCAINFWRSWYLKDKAQHDGFKKIPLAKGAIPYFGHLFAFPKDENPSSTIIKWQNETGPIMRIYMGVQPIVFISDALLAHQILNVHGIKTANRPGHKYWRLYQSRGQGVPFNGPNVCWRKIRQVLSKFVSQDHVHNNLEASLCREVDEALSMLMNATTHDGQVDVFKPLQLITLNMALMITFASHAASIHDPLFKTLVDFVDRGIDYASPLGDVNMQLPHLAWIIELFTQNEHAMADFSFKERDPYYYNLVEKALASDQDCIAKAMDALRDDVHVTEETVMIACHDMIVAITDPTAASITWSLALLCANPQAQRRLQDEIDTFLGRHHGQMPTFGDYAEFPLLMSAIKECLRVRSIAPFVLPHEASEDVEFSGYFIPKGTIIFGNLDTMHENPDLYDNPQEFVLDRFLDKPTLSCKLSKATPQDRDHYAFGWGRRLCPGSYLGECMMFNVLVRLLARASIEPVIDKEGKPLYPSIHERQNGDAIILPKQSSMRIVPRPVV</sequence>
<dbReference type="InterPro" id="IPR002401">
    <property type="entry name" value="Cyt_P450_E_grp-I"/>
</dbReference>
<keyword evidence="6" id="KW-1133">Transmembrane helix</keyword>
<keyword evidence="4 5" id="KW-0349">Heme</keyword>
<dbReference type="GO" id="GO:0004497">
    <property type="term" value="F:monooxygenase activity"/>
    <property type="evidence" value="ECO:0007669"/>
    <property type="project" value="UniProtKB-KW"/>
</dbReference>
<dbReference type="RefSeq" id="XP_058336850.1">
    <property type="nucleotide sequence ID" value="XM_058492384.1"/>
</dbReference>
<evidence type="ECO:0000256" key="6">
    <source>
        <dbReference type="SAM" id="Phobius"/>
    </source>
</evidence>
<evidence type="ECO:0000313" key="7">
    <source>
        <dbReference type="EMBL" id="KAJ8651936.1"/>
    </source>
</evidence>
<dbReference type="GeneID" id="83219827"/>
<evidence type="ECO:0000256" key="1">
    <source>
        <dbReference type="ARBA" id="ARBA00022723"/>
    </source>
</evidence>
<feature type="transmembrane region" description="Helical" evidence="6">
    <location>
        <begin position="12"/>
        <end position="33"/>
    </location>
</feature>
<comment type="caution">
    <text evidence="7">The sequence shown here is derived from an EMBL/GenBank/DDBJ whole genome shotgun (WGS) entry which is preliminary data.</text>
</comment>
<dbReference type="PANTHER" id="PTHR46300">
    <property type="entry name" value="P450, PUTATIVE (EUROFUNG)-RELATED-RELATED"/>
    <property type="match status" value="1"/>
</dbReference>
<dbReference type="InterPro" id="IPR036396">
    <property type="entry name" value="Cyt_P450_sf"/>
</dbReference>
<gene>
    <name evidence="7" type="ORF">O0I10_012483</name>
</gene>
<evidence type="ECO:0000256" key="4">
    <source>
        <dbReference type="PIRSR" id="PIRSR602401-1"/>
    </source>
</evidence>
<organism evidence="7 8">
    <name type="scientific">Lichtheimia ornata</name>
    <dbReference type="NCBI Taxonomy" id="688661"/>
    <lineage>
        <taxon>Eukaryota</taxon>
        <taxon>Fungi</taxon>
        <taxon>Fungi incertae sedis</taxon>
        <taxon>Mucoromycota</taxon>
        <taxon>Mucoromycotina</taxon>
        <taxon>Mucoromycetes</taxon>
        <taxon>Mucorales</taxon>
        <taxon>Lichtheimiaceae</taxon>
        <taxon>Lichtheimia</taxon>
    </lineage>
</organism>
<evidence type="ECO:0000256" key="5">
    <source>
        <dbReference type="RuleBase" id="RU000461"/>
    </source>
</evidence>
<comment type="cofactor">
    <cofactor evidence="4">
        <name>heme</name>
        <dbReference type="ChEBI" id="CHEBI:30413"/>
    </cofactor>
</comment>
<keyword evidence="3 4" id="KW-0408">Iron</keyword>
<dbReference type="PROSITE" id="PS00086">
    <property type="entry name" value="CYTOCHROME_P450"/>
    <property type="match status" value="1"/>
</dbReference>
<dbReference type="Proteomes" id="UP001234581">
    <property type="component" value="Unassembled WGS sequence"/>
</dbReference>
<comment type="similarity">
    <text evidence="5">Belongs to the cytochrome P450 family.</text>
</comment>
<keyword evidence="6" id="KW-0472">Membrane</keyword>
<dbReference type="PRINTS" id="PR00463">
    <property type="entry name" value="EP450I"/>
</dbReference>
<evidence type="ECO:0000313" key="8">
    <source>
        <dbReference type="Proteomes" id="UP001234581"/>
    </source>
</evidence>
<dbReference type="SUPFAM" id="SSF48264">
    <property type="entry name" value="Cytochrome P450"/>
    <property type="match status" value="1"/>
</dbReference>
<proteinExistence type="inferred from homology"/>
<dbReference type="GO" id="GO:0020037">
    <property type="term" value="F:heme binding"/>
    <property type="evidence" value="ECO:0007669"/>
    <property type="project" value="InterPro"/>
</dbReference>
<dbReference type="EMBL" id="JARTCD010000129">
    <property type="protein sequence ID" value="KAJ8651936.1"/>
    <property type="molecule type" value="Genomic_DNA"/>
</dbReference>
<keyword evidence="2 5" id="KW-0560">Oxidoreductase</keyword>
<keyword evidence="5" id="KW-0503">Monooxygenase</keyword>
<dbReference type="InterPro" id="IPR017972">
    <property type="entry name" value="Cyt_P450_CS"/>
</dbReference>
<name>A0AAD7XT66_9FUNG</name>
<feature type="binding site" description="axial binding residue" evidence="4">
    <location>
        <position position="463"/>
    </location>
    <ligand>
        <name>heme</name>
        <dbReference type="ChEBI" id="CHEBI:30413"/>
    </ligand>
    <ligandPart>
        <name>Fe</name>
        <dbReference type="ChEBI" id="CHEBI:18248"/>
    </ligandPart>
</feature>
<dbReference type="GO" id="GO:0016705">
    <property type="term" value="F:oxidoreductase activity, acting on paired donors, with incorporation or reduction of molecular oxygen"/>
    <property type="evidence" value="ECO:0007669"/>
    <property type="project" value="InterPro"/>
</dbReference>
<keyword evidence="8" id="KW-1185">Reference proteome</keyword>
<dbReference type="InterPro" id="IPR001128">
    <property type="entry name" value="Cyt_P450"/>
</dbReference>
<dbReference type="PANTHER" id="PTHR46300:SF11">
    <property type="entry name" value="OXIDOREDUCTASE, PUTATIVE-RELATED"/>
    <property type="match status" value="1"/>
</dbReference>